<keyword evidence="4" id="KW-0720">Serine protease</keyword>
<organism evidence="7 8">
    <name type="scientific">Leptospira santarosai</name>
    <dbReference type="NCBI Taxonomy" id="28183"/>
    <lineage>
        <taxon>Bacteria</taxon>
        <taxon>Pseudomonadati</taxon>
        <taxon>Spirochaetota</taxon>
        <taxon>Spirochaetia</taxon>
        <taxon>Leptospirales</taxon>
        <taxon>Leptospiraceae</taxon>
        <taxon>Leptospira</taxon>
    </lineage>
</organism>
<comment type="similarity">
    <text evidence="1">Belongs to the peptidase S49 family.</text>
</comment>
<dbReference type="InterPro" id="IPR002142">
    <property type="entry name" value="Peptidase_S49"/>
</dbReference>
<keyword evidence="3" id="KW-0378">Hydrolase</keyword>
<dbReference type="PANTHER" id="PTHR42987:SF7">
    <property type="entry name" value="SIGNAL PEPTIDE PEPTIDASE SPPA-RELATED"/>
    <property type="match status" value="1"/>
</dbReference>
<protein>
    <submittedName>
        <fullName evidence="7">Signal peptide peptidase SppA, 36K type</fullName>
    </submittedName>
</protein>
<dbReference type="PANTHER" id="PTHR42987">
    <property type="entry name" value="PEPTIDASE S49"/>
    <property type="match status" value="1"/>
</dbReference>
<dbReference type="EMBL" id="CP027843">
    <property type="protein sequence ID" value="AVQ10469.1"/>
    <property type="molecule type" value="Genomic_DNA"/>
</dbReference>
<gene>
    <name evidence="7" type="ORF">XB16_0111</name>
</gene>
<keyword evidence="5" id="KW-0812">Transmembrane</keyword>
<dbReference type="Gene3D" id="3.90.226.10">
    <property type="entry name" value="2-enoyl-CoA Hydratase, Chain A, domain 1"/>
    <property type="match status" value="2"/>
</dbReference>
<evidence type="ECO:0000313" key="8">
    <source>
        <dbReference type="Proteomes" id="UP000033961"/>
    </source>
</evidence>
<dbReference type="NCBIfam" id="TIGR00706">
    <property type="entry name" value="SppA_dom"/>
    <property type="match status" value="1"/>
</dbReference>
<evidence type="ECO:0000313" key="7">
    <source>
        <dbReference type="EMBL" id="AVQ10469.1"/>
    </source>
</evidence>
<dbReference type="GO" id="GO:0006508">
    <property type="term" value="P:proteolysis"/>
    <property type="evidence" value="ECO:0007669"/>
    <property type="project" value="UniProtKB-KW"/>
</dbReference>
<reference evidence="7 8" key="1">
    <citation type="journal article" date="2015" name="Genome Announc.">
        <title>Draft Genome Sequences of Leptospira santarosai Strains U160, U164, and U233, Isolated from Asymptomatic Cattle.</title>
        <authorList>
            <person name="Kremer F.S."/>
            <person name="Eslabao M.R."/>
            <person name="Provisor M."/>
            <person name="Woloski R.D."/>
            <person name="Ramires O.V."/>
            <person name="Moreno L.Z."/>
            <person name="Moreno A.M."/>
            <person name="Hamond C."/>
            <person name="Lilenbaum W."/>
            <person name="Dellagostin O.A."/>
        </authorList>
    </citation>
    <scope>NUCLEOTIDE SEQUENCE [LARGE SCALE GENOMIC DNA]</scope>
    <source>
        <strain evidence="7 8">U160</strain>
    </source>
</reference>
<dbReference type="AlphaFoldDB" id="A0A2P1QNJ7"/>
<dbReference type="Proteomes" id="UP000033961">
    <property type="component" value="Chromosome I"/>
</dbReference>
<dbReference type="InterPro" id="IPR004635">
    <property type="entry name" value="Pept_S49_SppA"/>
</dbReference>
<name>A0A2P1QNJ7_9LEPT</name>
<dbReference type="InterPro" id="IPR029045">
    <property type="entry name" value="ClpP/crotonase-like_dom_sf"/>
</dbReference>
<accession>A0A2P1QNJ7</accession>
<feature type="transmembrane region" description="Helical" evidence="5">
    <location>
        <begin position="68"/>
        <end position="90"/>
    </location>
</feature>
<evidence type="ECO:0000256" key="5">
    <source>
        <dbReference type="SAM" id="Phobius"/>
    </source>
</evidence>
<proteinExistence type="inferred from homology"/>
<evidence type="ECO:0000256" key="3">
    <source>
        <dbReference type="ARBA" id="ARBA00022801"/>
    </source>
</evidence>
<keyword evidence="5" id="KW-1133">Transmembrane helix</keyword>
<dbReference type="InterPro" id="IPR047272">
    <property type="entry name" value="S49_SppA_C"/>
</dbReference>
<evidence type="ECO:0000259" key="6">
    <source>
        <dbReference type="Pfam" id="PF01343"/>
    </source>
</evidence>
<sequence length="379" mass="42671">MKRFFVCNSKNVGAPAKIQGILRFFRFRDSGITFQKRDRRRYYSSFFLISFDTLRGKNLISRVERNRLALAITFVLTTLSVLIGLVNISLSATTSKYSRVTGGTFFRTAPIGAALIKVEGEIHSGHSTFESTGSESILQKLRDIEQNPNIKGILIEINSPGGTVGASQEVYNELMRLRKTRKIVVSMKDMAASGGYYIASSADKIFALSGTITGSIGVIAMAPNIKGLLDRYGVKMRTYKEGKYKDSLSLFRDSTPEEDEMIQKMLSDTYNEFIQDVAKGRNQTVKSVQNLAEGRIYSGQDAFRNKLVDEIGGRKEALEELSRLCQYDGEIPLYEEEESPFDRLFMMLGSKMNSFSTERIFFREFKNSPVLVILPQAIR</sequence>
<keyword evidence="2" id="KW-0645">Protease</keyword>
<keyword evidence="5" id="KW-0472">Membrane</keyword>
<evidence type="ECO:0000256" key="4">
    <source>
        <dbReference type="ARBA" id="ARBA00022825"/>
    </source>
</evidence>
<dbReference type="Pfam" id="PF01343">
    <property type="entry name" value="Peptidase_S49"/>
    <property type="match status" value="1"/>
</dbReference>
<evidence type="ECO:0000256" key="2">
    <source>
        <dbReference type="ARBA" id="ARBA00022670"/>
    </source>
</evidence>
<dbReference type="SUPFAM" id="SSF52096">
    <property type="entry name" value="ClpP/crotonase"/>
    <property type="match status" value="1"/>
</dbReference>
<evidence type="ECO:0000256" key="1">
    <source>
        <dbReference type="ARBA" id="ARBA00008683"/>
    </source>
</evidence>
<dbReference type="GO" id="GO:0008236">
    <property type="term" value="F:serine-type peptidase activity"/>
    <property type="evidence" value="ECO:0007669"/>
    <property type="project" value="UniProtKB-KW"/>
</dbReference>
<dbReference type="CDD" id="cd07023">
    <property type="entry name" value="S49_Sppa_N_C"/>
    <property type="match status" value="1"/>
</dbReference>
<feature type="domain" description="Peptidase S49" evidence="6">
    <location>
        <begin position="177"/>
        <end position="324"/>
    </location>
</feature>